<dbReference type="Gene3D" id="4.10.240.10">
    <property type="entry name" value="Zn(2)-C6 fungal-type DNA-binding domain"/>
    <property type="match status" value="1"/>
</dbReference>
<dbReference type="RefSeq" id="XP_064673565.1">
    <property type="nucleotide sequence ID" value="XM_064808922.1"/>
</dbReference>
<keyword evidence="5" id="KW-1185">Reference proteome</keyword>
<feature type="region of interest" description="Disordered" evidence="2">
    <location>
        <begin position="395"/>
        <end position="443"/>
    </location>
</feature>
<dbReference type="CDD" id="cd00067">
    <property type="entry name" value="GAL4"/>
    <property type="match status" value="1"/>
</dbReference>
<dbReference type="SMART" id="SM00066">
    <property type="entry name" value="GAL4"/>
    <property type="match status" value="1"/>
</dbReference>
<feature type="region of interest" description="Disordered" evidence="2">
    <location>
        <begin position="50"/>
        <end position="81"/>
    </location>
</feature>
<feature type="compositionally biased region" description="Low complexity" evidence="2">
    <location>
        <begin position="56"/>
        <end position="65"/>
    </location>
</feature>
<dbReference type="EMBL" id="MU853333">
    <property type="protein sequence ID" value="KAK4115995.1"/>
    <property type="molecule type" value="Genomic_DNA"/>
</dbReference>
<gene>
    <name evidence="4" type="ORF">N656DRAFT_218778</name>
</gene>
<proteinExistence type="predicted"/>
<evidence type="ECO:0000313" key="4">
    <source>
        <dbReference type="EMBL" id="KAK4115995.1"/>
    </source>
</evidence>
<name>A0AAN6TKC7_9PEZI</name>
<dbReference type="PROSITE" id="PS00463">
    <property type="entry name" value="ZN2_CY6_FUNGAL_1"/>
    <property type="match status" value="1"/>
</dbReference>
<evidence type="ECO:0000256" key="2">
    <source>
        <dbReference type="SAM" id="MobiDB-lite"/>
    </source>
</evidence>
<dbReference type="GO" id="GO:0008270">
    <property type="term" value="F:zinc ion binding"/>
    <property type="evidence" value="ECO:0007669"/>
    <property type="project" value="InterPro"/>
</dbReference>
<protein>
    <recommendedName>
        <fullName evidence="3">Zn(2)-C6 fungal-type domain-containing protein</fullName>
    </recommendedName>
</protein>
<dbReference type="Proteomes" id="UP001302812">
    <property type="component" value="Unassembled WGS sequence"/>
</dbReference>
<feature type="compositionally biased region" description="Basic and acidic residues" evidence="2">
    <location>
        <begin position="395"/>
        <end position="422"/>
    </location>
</feature>
<reference evidence="4" key="1">
    <citation type="journal article" date="2023" name="Mol. Phylogenet. Evol.">
        <title>Genome-scale phylogeny and comparative genomics of the fungal order Sordariales.</title>
        <authorList>
            <person name="Hensen N."/>
            <person name="Bonometti L."/>
            <person name="Westerberg I."/>
            <person name="Brannstrom I.O."/>
            <person name="Guillou S."/>
            <person name="Cros-Aarteil S."/>
            <person name="Calhoun S."/>
            <person name="Haridas S."/>
            <person name="Kuo A."/>
            <person name="Mondo S."/>
            <person name="Pangilinan J."/>
            <person name="Riley R."/>
            <person name="LaButti K."/>
            <person name="Andreopoulos B."/>
            <person name="Lipzen A."/>
            <person name="Chen C."/>
            <person name="Yan M."/>
            <person name="Daum C."/>
            <person name="Ng V."/>
            <person name="Clum A."/>
            <person name="Steindorff A."/>
            <person name="Ohm R.A."/>
            <person name="Martin F."/>
            <person name="Silar P."/>
            <person name="Natvig D.O."/>
            <person name="Lalanne C."/>
            <person name="Gautier V."/>
            <person name="Ament-Velasquez S.L."/>
            <person name="Kruys A."/>
            <person name="Hutchinson M.I."/>
            <person name="Powell A.J."/>
            <person name="Barry K."/>
            <person name="Miller A.N."/>
            <person name="Grigoriev I.V."/>
            <person name="Debuchy R."/>
            <person name="Gladieux P."/>
            <person name="Hiltunen Thoren M."/>
            <person name="Johannesson H."/>
        </authorList>
    </citation>
    <scope>NUCLEOTIDE SEQUENCE</scope>
    <source>
        <strain evidence="4">CBS 508.74</strain>
    </source>
</reference>
<dbReference type="PANTHER" id="PTHR31668">
    <property type="entry name" value="GLUCOSE TRANSPORT TRANSCRIPTION REGULATOR RGT1-RELATED-RELATED"/>
    <property type="match status" value="1"/>
</dbReference>
<accession>A0AAN6TKC7</accession>
<dbReference type="InterPro" id="IPR050797">
    <property type="entry name" value="Carb_Metab_Trans_Reg"/>
</dbReference>
<evidence type="ECO:0000256" key="1">
    <source>
        <dbReference type="ARBA" id="ARBA00023242"/>
    </source>
</evidence>
<dbReference type="InterPro" id="IPR036864">
    <property type="entry name" value="Zn2-C6_fun-type_DNA-bd_sf"/>
</dbReference>
<dbReference type="GO" id="GO:0000981">
    <property type="term" value="F:DNA-binding transcription factor activity, RNA polymerase II-specific"/>
    <property type="evidence" value="ECO:0007669"/>
    <property type="project" value="InterPro"/>
</dbReference>
<organism evidence="4 5">
    <name type="scientific">Canariomyces notabilis</name>
    <dbReference type="NCBI Taxonomy" id="2074819"/>
    <lineage>
        <taxon>Eukaryota</taxon>
        <taxon>Fungi</taxon>
        <taxon>Dikarya</taxon>
        <taxon>Ascomycota</taxon>
        <taxon>Pezizomycotina</taxon>
        <taxon>Sordariomycetes</taxon>
        <taxon>Sordariomycetidae</taxon>
        <taxon>Sordariales</taxon>
        <taxon>Chaetomiaceae</taxon>
        <taxon>Canariomyces</taxon>
    </lineage>
</organism>
<feature type="region of interest" description="Disordered" evidence="2">
    <location>
        <begin position="266"/>
        <end position="290"/>
    </location>
</feature>
<dbReference type="InterPro" id="IPR001138">
    <property type="entry name" value="Zn2Cys6_DnaBD"/>
</dbReference>
<evidence type="ECO:0000313" key="5">
    <source>
        <dbReference type="Proteomes" id="UP001302812"/>
    </source>
</evidence>
<comment type="caution">
    <text evidence="4">The sequence shown here is derived from an EMBL/GenBank/DDBJ whole genome shotgun (WGS) entry which is preliminary data.</text>
</comment>
<dbReference type="PANTHER" id="PTHR31668:SF4">
    <property type="entry name" value="TRANSCRIPTIONAL ACTIVATOR PROTEIN DAL81"/>
    <property type="match status" value="1"/>
</dbReference>
<keyword evidence="1" id="KW-0539">Nucleus</keyword>
<dbReference type="GeneID" id="89933045"/>
<dbReference type="SUPFAM" id="SSF57701">
    <property type="entry name" value="Zn2/Cys6 DNA-binding domain"/>
    <property type="match status" value="1"/>
</dbReference>
<dbReference type="GO" id="GO:0001080">
    <property type="term" value="P:nitrogen catabolite activation of transcription from RNA polymerase II promoter"/>
    <property type="evidence" value="ECO:0007669"/>
    <property type="project" value="TreeGrafter"/>
</dbReference>
<dbReference type="PROSITE" id="PS50048">
    <property type="entry name" value="ZN2_CY6_FUNGAL_2"/>
    <property type="match status" value="1"/>
</dbReference>
<dbReference type="AlphaFoldDB" id="A0AAN6TKC7"/>
<sequence>MARRIAPQNRLACDRCHSQKLRCQRPDRQSAGCVRCTRLNFTCVFSPRQRRRSSRPKSPVSPSQSAEPVESVPENTGGQDFRFCPESLGNDAALPFQCLDVTAQEIACPFSTDNTTGTSIGDGSVLLGWPVFHNLEVPLGFGDVGQGWDVLGNTATSSPESSGSLLELPGTASTFIPGPSSNSNTTPTTDRSQYIRQLADLHVQLYEHLQLIPPRSYCPPGQGPASASASGFPPASAKTPYKFPIDTTFRLTQTLIDLIPHLISTSASTTSPPQHGHDHNPPPSCGELEEHEDKATTLLILSCANRVLDIHSLIFTHMRACITTLTMNPNPQPQLQSLGAAVLLPPLRIGSFAPPTEVAMAGYMFMVILMAGGLFERLRSVLGAFEYGRVHGHGDVPGREGQGEHGEGVGVEDQHGHGHGHGENSQAWSFESQSQSLGKGSGGRGDYAELARAEVQRRVGVVAGEIGLARKAFLDMPSLRKGTGEVLAMFMAAWADG</sequence>
<feature type="domain" description="Zn(2)-C6 fungal-type" evidence="3">
    <location>
        <begin position="12"/>
        <end position="45"/>
    </location>
</feature>
<dbReference type="GO" id="GO:0005634">
    <property type="term" value="C:nucleus"/>
    <property type="evidence" value="ECO:0007669"/>
    <property type="project" value="TreeGrafter"/>
</dbReference>
<dbReference type="Pfam" id="PF00172">
    <property type="entry name" value="Zn_clus"/>
    <property type="match status" value="1"/>
</dbReference>
<reference evidence="4" key="2">
    <citation type="submission" date="2023-05" db="EMBL/GenBank/DDBJ databases">
        <authorList>
            <consortium name="Lawrence Berkeley National Laboratory"/>
            <person name="Steindorff A."/>
            <person name="Hensen N."/>
            <person name="Bonometti L."/>
            <person name="Westerberg I."/>
            <person name="Brannstrom I.O."/>
            <person name="Guillou S."/>
            <person name="Cros-Aarteil S."/>
            <person name="Calhoun S."/>
            <person name="Haridas S."/>
            <person name="Kuo A."/>
            <person name="Mondo S."/>
            <person name="Pangilinan J."/>
            <person name="Riley R."/>
            <person name="Labutti K."/>
            <person name="Andreopoulos B."/>
            <person name="Lipzen A."/>
            <person name="Chen C."/>
            <person name="Yanf M."/>
            <person name="Daum C."/>
            <person name="Ng V."/>
            <person name="Clum A."/>
            <person name="Ohm R."/>
            <person name="Martin F."/>
            <person name="Silar P."/>
            <person name="Natvig D."/>
            <person name="Lalanne C."/>
            <person name="Gautier V."/>
            <person name="Ament-Velasquez S.L."/>
            <person name="Kruys A."/>
            <person name="Hutchinson M.I."/>
            <person name="Powell A.J."/>
            <person name="Barry K."/>
            <person name="Miller A.N."/>
            <person name="Grigoriev I.V."/>
            <person name="Debuchy R."/>
            <person name="Gladieux P."/>
            <person name="Thoren M.H."/>
            <person name="Johannesson H."/>
        </authorList>
    </citation>
    <scope>NUCLEOTIDE SEQUENCE</scope>
    <source>
        <strain evidence="4">CBS 508.74</strain>
    </source>
</reference>
<evidence type="ECO:0000259" key="3">
    <source>
        <dbReference type="PROSITE" id="PS50048"/>
    </source>
</evidence>